<evidence type="ECO:0000313" key="2">
    <source>
        <dbReference type="EnsemblMetazoa" id="G34487.1:cds"/>
    </source>
</evidence>
<accession>A0A8W8MMU6</accession>
<evidence type="ECO:0000313" key="3">
    <source>
        <dbReference type="Proteomes" id="UP000005408"/>
    </source>
</evidence>
<keyword evidence="1" id="KW-0472">Membrane</keyword>
<organism evidence="2 3">
    <name type="scientific">Magallana gigas</name>
    <name type="common">Pacific oyster</name>
    <name type="synonym">Crassostrea gigas</name>
    <dbReference type="NCBI Taxonomy" id="29159"/>
    <lineage>
        <taxon>Eukaryota</taxon>
        <taxon>Metazoa</taxon>
        <taxon>Spiralia</taxon>
        <taxon>Lophotrochozoa</taxon>
        <taxon>Mollusca</taxon>
        <taxon>Bivalvia</taxon>
        <taxon>Autobranchia</taxon>
        <taxon>Pteriomorphia</taxon>
        <taxon>Ostreida</taxon>
        <taxon>Ostreoidea</taxon>
        <taxon>Ostreidae</taxon>
        <taxon>Magallana</taxon>
    </lineage>
</organism>
<feature type="transmembrane region" description="Helical" evidence="1">
    <location>
        <begin position="102"/>
        <end position="122"/>
    </location>
</feature>
<keyword evidence="1" id="KW-0812">Transmembrane</keyword>
<keyword evidence="3" id="KW-1185">Reference proteome</keyword>
<keyword evidence="1" id="KW-1133">Transmembrane helix</keyword>
<sequence length="185" mass="21139">MSKTALNESLQCEKASLPQPNILPASYKEAKSVISPLLMAFEKYDACMNDCIVYRDTDQCRYYNLNECPVCSEPRKTRSNLTCHFHHGWQDGMAHSTCTKPLMAVFGLSAFLSVTYLVFCLLTSPDIKLWKRQKRPRYEDVDITKSKTIYTVTPLVQRTGPVSEMEVLAHEAVGPRQYVYGDERK</sequence>
<evidence type="ECO:0000256" key="1">
    <source>
        <dbReference type="SAM" id="Phobius"/>
    </source>
</evidence>
<dbReference type="Proteomes" id="UP000005408">
    <property type="component" value="Unassembled WGS sequence"/>
</dbReference>
<reference evidence="2" key="1">
    <citation type="submission" date="2022-08" db="UniProtKB">
        <authorList>
            <consortium name="EnsemblMetazoa"/>
        </authorList>
    </citation>
    <scope>IDENTIFICATION</scope>
    <source>
        <strain evidence="2">05x7-T-G4-1.051#20</strain>
    </source>
</reference>
<dbReference type="AlphaFoldDB" id="A0A8W8MMU6"/>
<name>A0A8W8MMU6_MAGGI</name>
<protein>
    <submittedName>
        <fullName evidence="2">Uncharacterized protein</fullName>
    </submittedName>
</protein>
<dbReference type="EnsemblMetazoa" id="G34487.1">
    <property type="protein sequence ID" value="G34487.1:cds"/>
    <property type="gene ID" value="G34487"/>
</dbReference>
<proteinExistence type="predicted"/>